<evidence type="ECO:0000313" key="3">
    <source>
        <dbReference type="Proteomes" id="UP000295341"/>
    </source>
</evidence>
<evidence type="ECO:0000313" key="2">
    <source>
        <dbReference type="EMBL" id="TDU25657.1"/>
    </source>
</evidence>
<dbReference type="Proteomes" id="UP000295341">
    <property type="component" value="Unassembled WGS sequence"/>
</dbReference>
<organism evidence="2 3">
    <name type="scientific">Panacagrimonas perspica</name>
    <dbReference type="NCBI Taxonomy" id="381431"/>
    <lineage>
        <taxon>Bacteria</taxon>
        <taxon>Pseudomonadati</taxon>
        <taxon>Pseudomonadota</taxon>
        <taxon>Gammaproteobacteria</taxon>
        <taxon>Nevskiales</taxon>
        <taxon>Nevskiaceae</taxon>
        <taxon>Panacagrimonas</taxon>
    </lineage>
</organism>
<protein>
    <submittedName>
        <fullName evidence="2">Uncharacterized protein</fullName>
    </submittedName>
</protein>
<feature type="region of interest" description="Disordered" evidence="1">
    <location>
        <begin position="1"/>
        <end position="21"/>
    </location>
</feature>
<comment type="caution">
    <text evidence="2">The sequence shown here is derived from an EMBL/GenBank/DDBJ whole genome shotgun (WGS) entry which is preliminary data.</text>
</comment>
<accession>A0A4R7NWY6</accession>
<proteinExistence type="predicted"/>
<keyword evidence="3" id="KW-1185">Reference proteome</keyword>
<gene>
    <name evidence="2" type="ORF">DFR24_4102</name>
</gene>
<dbReference type="AlphaFoldDB" id="A0A4R7NWY6"/>
<evidence type="ECO:0000256" key="1">
    <source>
        <dbReference type="SAM" id="MobiDB-lite"/>
    </source>
</evidence>
<sequence>MTVDRHGGSGRHSGRNGVREMSKVAASFRLLSAFRVRP</sequence>
<reference evidence="2 3" key="1">
    <citation type="submission" date="2019-03" db="EMBL/GenBank/DDBJ databases">
        <title>Genomic Encyclopedia of Type Strains, Phase IV (KMG-IV): sequencing the most valuable type-strain genomes for metagenomic binning, comparative biology and taxonomic classification.</title>
        <authorList>
            <person name="Goeker M."/>
        </authorList>
    </citation>
    <scope>NUCLEOTIDE SEQUENCE [LARGE SCALE GENOMIC DNA]</scope>
    <source>
        <strain evidence="2 3">DSM 26377</strain>
    </source>
</reference>
<name>A0A4R7NWY6_9GAMM</name>
<dbReference type="EMBL" id="SOBT01000011">
    <property type="protein sequence ID" value="TDU25657.1"/>
    <property type="molecule type" value="Genomic_DNA"/>
</dbReference>